<dbReference type="NCBIfam" id="TIGR01674">
    <property type="entry name" value="phage_lambda_G"/>
    <property type="match status" value="1"/>
</dbReference>
<reference evidence="2" key="1">
    <citation type="submission" date="2018-05" db="EMBL/GenBank/DDBJ databases">
        <authorList>
            <person name="Ashton P.M."/>
            <person name="Dallman T."/>
            <person name="Nair S."/>
            <person name="De Pinna E."/>
            <person name="Peters T."/>
            <person name="Grant K."/>
        </authorList>
    </citation>
    <scope>NUCLEOTIDE SEQUENCE [LARGE SCALE GENOMIC DNA]</scope>
    <source>
        <strain evidence="2">127535</strain>
    </source>
</reference>
<organism evidence="2">
    <name type="scientific">Salmonella enterica subsp. enterica serovar Poona</name>
    <dbReference type="NCBI Taxonomy" id="436295"/>
    <lineage>
        <taxon>Bacteria</taxon>
        <taxon>Pseudomonadati</taxon>
        <taxon>Pseudomonadota</taxon>
        <taxon>Gammaproteobacteria</taxon>
        <taxon>Enterobacterales</taxon>
        <taxon>Enterobacteriaceae</taxon>
        <taxon>Salmonella</taxon>
    </lineage>
</organism>
<dbReference type="EMBL" id="AAHDIV010000048">
    <property type="protein sequence ID" value="EBU8136830.1"/>
    <property type="molecule type" value="Genomic_DNA"/>
</dbReference>
<feature type="domain" description="Tail assembly protein G" evidence="1">
    <location>
        <begin position="1"/>
        <end position="123"/>
    </location>
</feature>
<gene>
    <name evidence="2" type="ORF">DLM27_24765</name>
</gene>
<protein>
    <submittedName>
        <fullName evidence="2">Phage minor tail protein G</fullName>
    </submittedName>
</protein>
<name>A0A5V6NKW2_SALET</name>
<comment type="caution">
    <text evidence="2">The sequence shown here is derived from an EMBL/GenBank/DDBJ whole genome shotgun (WGS) entry which is preliminary data.</text>
</comment>
<dbReference type="Pfam" id="PF06894">
    <property type="entry name" value="Phage_TAC_2"/>
    <property type="match status" value="1"/>
</dbReference>
<dbReference type="InterPro" id="IPR010027">
    <property type="entry name" value="Tail_assembly_G"/>
</dbReference>
<accession>A0A5V6NKW2</accession>
<evidence type="ECO:0000259" key="1">
    <source>
        <dbReference type="Pfam" id="PF06894"/>
    </source>
</evidence>
<proteinExistence type="predicted"/>
<evidence type="ECO:0000313" key="2">
    <source>
        <dbReference type="EMBL" id="EBU8136830.1"/>
    </source>
</evidence>
<dbReference type="Proteomes" id="UP000839895">
    <property type="component" value="Unassembled WGS sequence"/>
</dbReference>
<sequence length="134" mass="15136">MFLKKEMFTYDDQTVELKELSGLQRMDYLEFVSAQAAEFDARDKTQPETAHQTAFLRMGMGINAWLVSRSLWNTDQTQDVEVLYSQVCATWSYDALGLAAERVLALSGMRLVNTSGEQADEAGEQEKPQTPEKS</sequence>
<dbReference type="AlphaFoldDB" id="A0A5V6NKW2"/>